<dbReference type="InterPro" id="IPR043128">
    <property type="entry name" value="Rev_trsase/Diguanyl_cyclase"/>
</dbReference>
<dbReference type="PANTHER" id="PTHR43547:SF2">
    <property type="entry name" value="HYBRID SIGNAL TRANSDUCTION HISTIDINE KINASE C"/>
    <property type="match status" value="1"/>
</dbReference>
<dbReference type="InterPro" id="IPR001789">
    <property type="entry name" value="Sig_transdc_resp-reg_receiver"/>
</dbReference>
<evidence type="ECO:0000313" key="6">
    <source>
        <dbReference type="Proteomes" id="UP000184171"/>
    </source>
</evidence>
<dbReference type="Gene3D" id="3.40.50.2300">
    <property type="match status" value="1"/>
</dbReference>
<feature type="domain" description="Response regulatory" evidence="3">
    <location>
        <begin position="8"/>
        <end position="123"/>
    </location>
</feature>
<dbReference type="InterPro" id="IPR000160">
    <property type="entry name" value="GGDEF_dom"/>
</dbReference>
<dbReference type="Proteomes" id="UP000184171">
    <property type="component" value="Unassembled WGS sequence"/>
</dbReference>
<protein>
    <submittedName>
        <fullName evidence="5">Diguanylate cyclase (GGDEF) domain-containing protein</fullName>
    </submittedName>
</protein>
<dbReference type="SUPFAM" id="SSF55073">
    <property type="entry name" value="Nucleotide cyclase"/>
    <property type="match status" value="1"/>
</dbReference>
<evidence type="ECO:0000256" key="2">
    <source>
        <dbReference type="PROSITE-ProRule" id="PRU00169"/>
    </source>
</evidence>
<evidence type="ECO:0000259" key="3">
    <source>
        <dbReference type="PROSITE" id="PS50110"/>
    </source>
</evidence>
<dbReference type="InterPro" id="IPR011006">
    <property type="entry name" value="CheY-like_superfamily"/>
</dbReference>
<dbReference type="CDD" id="cd01949">
    <property type="entry name" value="GGDEF"/>
    <property type="match status" value="1"/>
</dbReference>
<evidence type="ECO:0000259" key="4">
    <source>
        <dbReference type="PROSITE" id="PS50887"/>
    </source>
</evidence>
<dbReference type="PANTHER" id="PTHR43547">
    <property type="entry name" value="TWO-COMPONENT HISTIDINE KINASE"/>
    <property type="match status" value="1"/>
</dbReference>
<dbReference type="SUPFAM" id="SSF52172">
    <property type="entry name" value="CheY-like"/>
    <property type="match status" value="1"/>
</dbReference>
<dbReference type="InterPro" id="IPR029787">
    <property type="entry name" value="Nucleotide_cyclase"/>
</dbReference>
<dbReference type="Gene3D" id="3.30.70.270">
    <property type="match status" value="1"/>
</dbReference>
<dbReference type="PROSITE" id="PS50887">
    <property type="entry name" value="GGDEF"/>
    <property type="match status" value="1"/>
</dbReference>
<feature type="domain" description="GGDEF" evidence="4">
    <location>
        <begin position="167"/>
        <end position="322"/>
    </location>
</feature>
<evidence type="ECO:0000256" key="1">
    <source>
        <dbReference type="ARBA" id="ARBA00022553"/>
    </source>
</evidence>
<keyword evidence="6" id="KW-1185">Reference proteome</keyword>
<dbReference type="STRING" id="1122189.SAMN02745165_01640"/>
<dbReference type="AlphaFoldDB" id="A0A1M6GR82"/>
<comment type="caution">
    <text evidence="2">Lacks conserved residue(s) required for the propagation of feature annotation.</text>
</comment>
<sequence length="324" mass="35549">MPRGEKKRILLADADLLSAATTIGALKDDYHVVTAKSAADILKQLKKQQIDMLIMETKLPDMDGFELCRKLKSEPQTKALPVVFLTSVNKVAAEEQGFAAGAVEYIVKPFNAPTVKARIRNQLKLSDAIAELQRLNQLALDANPNTGLPGNTCIICELQRLVDGNNQSAAVIYADLDHFKVYNDTYGFAKGDDVINFTANVIRVTLQSHGCSEAFLGHIGGDDFVVILPAEKLAVVSDEIIRRIEQGIGEFYSEDDRAKGFVVATDREGKKRKHPLVSLSMGAIDLSKRNVLSAMEIADVCTETKKLAKQRAGSNIVVDKRRPR</sequence>
<proteinExistence type="predicted"/>
<dbReference type="Pfam" id="PF00072">
    <property type="entry name" value="Response_reg"/>
    <property type="match status" value="1"/>
</dbReference>
<dbReference type="EMBL" id="FQZT01000004">
    <property type="protein sequence ID" value="SHJ12376.1"/>
    <property type="molecule type" value="Genomic_DNA"/>
</dbReference>
<accession>A0A1M6GR82</accession>
<keyword evidence="1" id="KW-0597">Phosphoprotein</keyword>
<gene>
    <name evidence="5" type="ORF">SAMN02745165_01640</name>
</gene>
<organism evidence="5 6">
    <name type="scientific">Malonomonas rubra DSM 5091</name>
    <dbReference type="NCBI Taxonomy" id="1122189"/>
    <lineage>
        <taxon>Bacteria</taxon>
        <taxon>Pseudomonadati</taxon>
        <taxon>Thermodesulfobacteriota</taxon>
        <taxon>Desulfuromonadia</taxon>
        <taxon>Desulfuromonadales</taxon>
        <taxon>Geopsychrobacteraceae</taxon>
        <taxon>Malonomonas</taxon>
    </lineage>
</organism>
<dbReference type="Pfam" id="PF00990">
    <property type="entry name" value="GGDEF"/>
    <property type="match status" value="1"/>
</dbReference>
<dbReference type="SMART" id="SM00267">
    <property type="entry name" value="GGDEF"/>
    <property type="match status" value="1"/>
</dbReference>
<evidence type="ECO:0000313" key="5">
    <source>
        <dbReference type="EMBL" id="SHJ12376.1"/>
    </source>
</evidence>
<dbReference type="NCBIfam" id="TIGR00254">
    <property type="entry name" value="GGDEF"/>
    <property type="match status" value="1"/>
</dbReference>
<dbReference type="GO" id="GO:0000155">
    <property type="term" value="F:phosphorelay sensor kinase activity"/>
    <property type="evidence" value="ECO:0007669"/>
    <property type="project" value="TreeGrafter"/>
</dbReference>
<name>A0A1M6GR82_MALRU</name>
<dbReference type="OrthoDB" id="9813903at2"/>
<dbReference type="RefSeq" id="WP_072907688.1">
    <property type="nucleotide sequence ID" value="NZ_FQZT01000004.1"/>
</dbReference>
<dbReference type="PROSITE" id="PS50110">
    <property type="entry name" value="RESPONSE_REGULATORY"/>
    <property type="match status" value="1"/>
</dbReference>
<dbReference type="SMART" id="SM00448">
    <property type="entry name" value="REC"/>
    <property type="match status" value="1"/>
</dbReference>
<reference evidence="5 6" key="1">
    <citation type="submission" date="2016-11" db="EMBL/GenBank/DDBJ databases">
        <authorList>
            <person name="Jaros S."/>
            <person name="Januszkiewicz K."/>
            <person name="Wedrychowicz H."/>
        </authorList>
    </citation>
    <scope>NUCLEOTIDE SEQUENCE [LARGE SCALE GENOMIC DNA]</scope>
    <source>
        <strain evidence="5 6">DSM 5091</strain>
    </source>
</reference>